<evidence type="ECO:0000256" key="5">
    <source>
        <dbReference type="SAM" id="SignalP"/>
    </source>
</evidence>
<dbReference type="Pfam" id="PF01497">
    <property type="entry name" value="Peripla_BP_2"/>
    <property type="match status" value="1"/>
</dbReference>
<comment type="similarity">
    <text evidence="2">Belongs to the bacterial solute-binding protein 8 family.</text>
</comment>
<dbReference type="GO" id="GO:0030288">
    <property type="term" value="C:outer membrane-bounded periplasmic space"/>
    <property type="evidence" value="ECO:0007669"/>
    <property type="project" value="TreeGrafter"/>
</dbReference>
<feature type="chain" id="PRO_5016395851" evidence="5">
    <location>
        <begin position="27"/>
        <end position="328"/>
    </location>
</feature>
<comment type="caution">
    <text evidence="7">The sequence shown here is derived from an EMBL/GenBank/DDBJ whole genome shotgun (WGS) entry which is preliminary data.</text>
</comment>
<dbReference type="PANTHER" id="PTHR30532:SF24">
    <property type="entry name" value="FERRIC ENTEROBACTIN-BINDING PERIPLASMIC PROTEIN FEPB"/>
    <property type="match status" value="1"/>
</dbReference>
<evidence type="ECO:0000256" key="1">
    <source>
        <dbReference type="ARBA" id="ARBA00004196"/>
    </source>
</evidence>
<dbReference type="InterPro" id="IPR002491">
    <property type="entry name" value="ABC_transptr_periplasmic_BD"/>
</dbReference>
<feature type="domain" description="Fe/B12 periplasmic-binding" evidence="6">
    <location>
        <begin position="61"/>
        <end position="328"/>
    </location>
</feature>
<feature type="signal peptide" evidence="5">
    <location>
        <begin position="1"/>
        <end position="26"/>
    </location>
</feature>
<dbReference type="SUPFAM" id="SSF53807">
    <property type="entry name" value="Helical backbone' metal receptor"/>
    <property type="match status" value="1"/>
</dbReference>
<organism evidence="7 8">
    <name type="scientific">Quadrisphaera granulorum</name>
    <dbReference type="NCBI Taxonomy" id="317664"/>
    <lineage>
        <taxon>Bacteria</taxon>
        <taxon>Bacillati</taxon>
        <taxon>Actinomycetota</taxon>
        <taxon>Actinomycetes</taxon>
        <taxon>Kineosporiales</taxon>
        <taxon>Kineosporiaceae</taxon>
        <taxon>Quadrisphaera</taxon>
    </lineage>
</organism>
<reference evidence="7 8" key="1">
    <citation type="submission" date="2018-03" db="EMBL/GenBank/DDBJ databases">
        <title>Genomic Encyclopedia of Archaeal and Bacterial Type Strains, Phase II (KMG-II): from individual species to whole genera.</title>
        <authorList>
            <person name="Goeker M."/>
        </authorList>
    </citation>
    <scope>NUCLEOTIDE SEQUENCE [LARGE SCALE GENOMIC DNA]</scope>
    <source>
        <strain evidence="7 8">DSM 44889</strain>
    </source>
</reference>
<dbReference type="EMBL" id="QGDQ01000011">
    <property type="protein sequence ID" value="PWJ53643.1"/>
    <property type="molecule type" value="Genomic_DNA"/>
</dbReference>
<evidence type="ECO:0000256" key="3">
    <source>
        <dbReference type="ARBA" id="ARBA00022448"/>
    </source>
</evidence>
<dbReference type="Proteomes" id="UP000245469">
    <property type="component" value="Unassembled WGS sequence"/>
</dbReference>
<gene>
    <name evidence="7" type="ORF">BXY45_11146</name>
</gene>
<proteinExistence type="inferred from homology"/>
<dbReference type="Gene3D" id="3.40.50.1980">
    <property type="entry name" value="Nitrogenase molybdenum iron protein domain"/>
    <property type="match status" value="2"/>
</dbReference>
<dbReference type="PANTHER" id="PTHR30532">
    <property type="entry name" value="IRON III DICITRATE-BINDING PERIPLASMIC PROTEIN"/>
    <property type="match status" value="1"/>
</dbReference>
<dbReference type="AlphaFoldDB" id="A0A316A7Q7"/>
<accession>A0A316A7Q7</accession>
<keyword evidence="3" id="KW-0813">Transport</keyword>
<dbReference type="GO" id="GO:1901678">
    <property type="term" value="P:iron coordination entity transport"/>
    <property type="evidence" value="ECO:0007669"/>
    <property type="project" value="UniProtKB-ARBA"/>
</dbReference>
<comment type="subcellular location">
    <subcellularLocation>
        <location evidence="1">Cell envelope</location>
    </subcellularLocation>
</comment>
<keyword evidence="8" id="KW-1185">Reference proteome</keyword>
<sequence length="328" mass="34281">MSRPPLLVVALTAVAALLAGCSAAGASDSGASGAASSTAGAGTRTVASAHGDVTVPEEPQRVAAVSYDTTWNLMSLGVKPVTSLDYGPWIDEFSTEQQAFVEGVPTVGTFGEINVEAVTAAQPDLIIGTAEEVDEATYAQLSAVAPTVLVGGGSRGDWQVTTEQTAKAVGREAQWQESKAAFEQTRDRLKTQYADVIANNRWINFSLGDDASQFSVQQPTGATGNLLVNELGMTYGPGVPTDYNARGYASYPLEQLGSVFEGVTVALTFASADGSPNPGVQAIRDNPLFQRLPVAQSGHVYPMASSVTDYPSATAWLEELEQKVLSVL</sequence>
<dbReference type="PROSITE" id="PS50983">
    <property type="entry name" value="FE_B12_PBP"/>
    <property type="match status" value="1"/>
</dbReference>
<dbReference type="InterPro" id="IPR051313">
    <property type="entry name" value="Bact_iron-sidero_bind"/>
</dbReference>
<evidence type="ECO:0000256" key="4">
    <source>
        <dbReference type="ARBA" id="ARBA00022729"/>
    </source>
</evidence>
<dbReference type="RefSeq" id="WP_109774267.1">
    <property type="nucleotide sequence ID" value="NZ_QGDQ01000011.1"/>
</dbReference>
<keyword evidence="4 5" id="KW-0732">Signal</keyword>
<evidence type="ECO:0000256" key="2">
    <source>
        <dbReference type="ARBA" id="ARBA00008814"/>
    </source>
</evidence>
<evidence type="ECO:0000259" key="6">
    <source>
        <dbReference type="PROSITE" id="PS50983"/>
    </source>
</evidence>
<evidence type="ECO:0000313" key="8">
    <source>
        <dbReference type="Proteomes" id="UP000245469"/>
    </source>
</evidence>
<evidence type="ECO:0000313" key="7">
    <source>
        <dbReference type="EMBL" id="PWJ53643.1"/>
    </source>
</evidence>
<dbReference type="PROSITE" id="PS51257">
    <property type="entry name" value="PROKAR_LIPOPROTEIN"/>
    <property type="match status" value="1"/>
</dbReference>
<dbReference type="OrthoDB" id="9793175at2"/>
<protein>
    <submittedName>
        <fullName evidence="7">Iron complex transport system substrate-binding protein</fullName>
    </submittedName>
</protein>
<name>A0A316A7Q7_9ACTN</name>